<gene>
    <name evidence="1" type="ORF">S01H1_46156</name>
</gene>
<evidence type="ECO:0000313" key="1">
    <source>
        <dbReference type="EMBL" id="GAG05643.1"/>
    </source>
</evidence>
<name>X0UZC3_9ZZZZ</name>
<sequence length="96" mass="11208">RDENLTVVVEAKQKDRACLNAKSQAQYYAEQKGREHCHRLIVTDGLRYGVYLRRDGGFANWPDAYLNLTRMRIDYPILKCKGAHDAFLMMSADWNR</sequence>
<comment type="caution">
    <text evidence="1">The sequence shown here is derived from an EMBL/GenBank/DDBJ whole genome shotgun (WGS) entry which is preliminary data.</text>
</comment>
<feature type="non-terminal residue" evidence="1">
    <location>
        <position position="1"/>
    </location>
</feature>
<dbReference type="AlphaFoldDB" id="X0UZC3"/>
<dbReference type="EMBL" id="BARS01029535">
    <property type="protein sequence ID" value="GAG05643.1"/>
    <property type="molecule type" value="Genomic_DNA"/>
</dbReference>
<accession>X0UZC3</accession>
<proteinExistence type="predicted"/>
<reference evidence="1" key="1">
    <citation type="journal article" date="2014" name="Front. Microbiol.">
        <title>High frequency of phylogenetically diverse reductive dehalogenase-homologous genes in deep subseafloor sedimentary metagenomes.</title>
        <authorList>
            <person name="Kawai M."/>
            <person name="Futagami T."/>
            <person name="Toyoda A."/>
            <person name="Takaki Y."/>
            <person name="Nishi S."/>
            <person name="Hori S."/>
            <person name="Arai W."/>
            <person name="Tsubouchi T."/>
            <person name="Morono Y."/>
            <person name="Uchiyama I."/>
            <person name="Ito T."/>
            <person name="Fujiyama A."/>
            <person name="Inagaki F."/>
            <person name="Takami H."/>
        </authorList>
    </citation>
    <scope>NUCLEOTIDE SEQUENCE</scope>
    <source>
        <strain evidence="1">Expedition CK06-06</strain>
    </source>
</reference>
<evidence type="ECO:0008006" key="2">
    <source>
        <dbReference type="Google" id="ProtNLM"/>
    </source>
</evidence>
<protein>
    <recommendedName>
        <fullName evidence="2">Type I restriction enzyme R protein N-terminal domain-containing protein</fullName>
    </recommendedName>
</protein>
<organism evidence="1">
    <name type="scientific">marine sediment metagenome</name>
    <dbReference type="NCBI Taxonomy" id="412755"/>
    <lineage>
        <taxon>unclassified sequences</taxon>
        <taxon>metagenomes</taxon>
        <taxon>ecological metagenomes</taxon>
    </lineage>
</organism>